<comment type="function">
    <text evidence="9">Involved in protein export.</text>
</comment>
<keyword evidence="7 9" id="KW-0811">Translocation</keyword>
<comment type="caution">
    <text evidence="9">Lacks conserved residue(s) required for the propagation of feature annotation.</text>
</comment>
<evidence type="ECO:0000256" key="7">
    <source>
        <dbReference type="ARBA" id="ARBA00023010"/>
    </source>
</evidence>
<dbReference type="InterPro" id="IPR048634">
    <property type="entry name" value="SecD_SecF_C"/>
</dbReference>
<dbReference type="NCBIfam" id="NF006215">
    <property type="entry name" value="PRK08343.1-1"/>
    <property type="match status" value="1"/>
</dbReference>
<dbReference type="OrthoDB" id="146638at2157"/>
<dbReference type="InterPro" id="IPR022813">
    <property type="entry name" value="SecD/SecF_arch_bac"/>
</dbReference>
<dbReference type="EMBL" id="JAHQXF010000002">
    <property type="protein sequence ID" value="MBV0925253.1"/>
    <property type="molecule type" value="Genomic_DNA"/>
</dbReference>
<organism evidence="11 12">
    <name type="scientific">Haloarcula limicola</name>
    <dbReference type="NCBI Taxonomy" id="1429915"/>
    <lineage>
        <taxon>Archaea</taxon>
        <taxon>Methanobacteriati</taxon>
        <taxon>Methanobacteriota</taxon>
        <taxon>Stenosarchaea group</taxon>
        <taxon>Halobacteria</taxon>
        <taxon>Halobacteriales</taxon>
        <taxon>Haloarculaceae</taxon>
        <taxon>Haloarcula</taxon>
    </lineage>
</organism>
<gene>
    <name evidence="9" type="primary">secD</name>
    <name evidence="11" type="ORF">KTS45_13695</name>
</gene>
<comment type="caution">
    <text evidence="11">The sequence shown here is derived from an EMBL/GenBank/DDBJ whole genome shotgun (WGS) entry which is preliminary data.</text>
</comment>
<keyword evidence="12" id="KW-1185">Reference proteome</keyword>
<evidence type="ECO:0000256" key="6">
    <source>
        <dbReference type="ARBA" id="ARBA00022989"/>
    </source>
</evidence>
<dbReference type="AlphaFoldDB" id="A0A8J7YEY9"/>
<feature type="transmembrane region" description="Helical" evidence="9">
    <location>
        <begin position="468"/>
        <end position="488"/>
    </location>
</feature>
<feature type="transmembrane region" description="Helical" evidence="9">
    <location>
        <begin position="425"/>
        <end position="447"/>
    </location>
</feature>
<keyword evidence="6 9" id="KW-1133">Transmembrane helix</keyword>
<reference evidence="11 12" key="1">
    <citation type="submission" date="2021-06" db="EMBL/GenBank/DDBJ databases">
        <title>New haloarchaea isolates fom saline soil.</title>
        <authorList>
            <person name="Duran-Viseras A."/>
            <person name="Sanchez-Porro C.S."/>
            <person name="Ventosa A."/>
        </authorList>
    </citation>
    <scope>NUCLEOTIDE SEQUENCE [LARGE SCALE GENOMIC DNA]</scope>
    <source>
        <strain evidence="11 12">JCM 183640</strain>
    </source>
</reference>
<protein>
    <recommendedName>
        <fullName evidence="9">Protein-export membrane protein SecD</fullName>
    </recommendedName>
</protein>
<feature type="transmembrane region" description="Helical" evidence="9">
    <location>
        <begin position="373"/>
        <end position="390"/>
    </location>
</feature>
<dbReference type="GO" id="GO:0065002">
    <property type="term" value="P:intracellular protein transmembrane transport"/>
    <property type="evidence" value="ECO:0007669"/>
    <property type="project" value="UniProtKB-UniRule"/>
</dbReference>
<evidence type="ECO:0000256" key="5">
    <source>
        <dbReference type="ARBA" id="ARBA00022927"/>
    </source>
</evidence>
<dbReference type="PANTHER" id="PTHR30081">
    <property type="entry name" value="PROTEIN-EXPORT MEMBRANE PROTEIN SEC"/>
    <property type="match status" value="1"/>
</dbReference>
<dbReference type="RefSeq" id="WP_162318088.1">
    <property type="nucleotide sequence ID" value="NZ_JAHQXF010000002.1"/>
</dbReference>
<dbReference type="Proteomes" id="UP000766550">
    <property type="component" value="Unassembled WGS sequence"/>
</dbReference>
<keyword evidence="3 9" id="KW-1003">Cell membrane</keyword>
<keyword evidence="8 9" id="KW-0472">Membrane</keyword>
<feature type="transmembrane region" description="Helical" evidence="9">
    <location>
        <begin position="397"/>
        <end position="419"/>
    </location>
</feature>
<evidence type="ECO:0000313" key="12">
    <source>
        <dbReference type="Proteomes" id="UP000766550"/>
    </source>
</evidence>
<evidence type="ECO:0000256" key="3">
    <source>
        <dbReference type="ARBA" id="ARBA00022475"/>
    </source>
</evidence>
<dbReference type="PANTHER" id="PTHR30081:SF1">
    <property type="entry name" value="PROTEIN TRANSLOCASE SUBUNIT SECD"/>
    <property type="match status" value="1"/>
</dbReference>
<evidence type="ECO:0000256" key="1">
    <source>
        <dbReference type="ARBA" id="ARBA00004651"/>
    </source>
</evidence>
<dbReference type="Gene3D" id="1.20.1640.10">
    <property type="entry name" value="Multidrug efflux transporter AcrB transmembrane domain"/>
    <property type="match status" value="1"/>
</dbReference>
<comment type="similarity">
    <text evidence="9">Belongs to the SecD/SecF family. SecD subfamily.</text>
</comment>
<evidence type="ECO:0000256" key="2">
    <source>
        <dbReference type="ARBA" id="ARBA00022448"/>
    </source>
</evidence>
<name>A0A8J7YEY9_9EURY</name>
<proteinExistence type="inferred from homology"/>
<dbReference type="GO" id="GO:0005886">
    <property type="term" value="C:plasma membrane"/>
    <property type="evidence" value="ECO:0007669"/>
    <property type="project" value="UniProtKB-SubCell"/>
</dbReference>
<dbReference type="SUPFAM" id="SSF82866">
    <property type="entry name" value="Multidrug efflux transporter AcrB transmembrane domain"/>
    <property type="match status" value="1"/>
</dbReference>
<keyword evidence="2 9" id="KW-0813">Transport</keyword>
<dbReference type="Pfam" id="PF02355">
    <property type="entry name" value="SecD_SecF_C"/>
    <property type="match status" value="1"/>
</dbReference>
<evidence type="ECO:0000256" key="9">
    <source>
        <dbReference type="HAMAP-Rule" id="MF_01463"/>
    </source>
</evidence>
<keyword evidence="4 9" id="KW-0812">Transmembrane</keyword>
<keyword evidence="5 9" id="KW-0653">Protein transport</keyword>
<evidence type="ECO:0000256" key="8">
    <source>
        <dbReference type="ARBA" id="ARBA00023136"/>
    </source>
</evidence>
<dbReference type="HAMAP" id="MF_01463_A">
    <property type="entry name" value="SecD_A"/>
    <property type="match status" value="1"/>
</dbReference>
<evidence type="ECO:0000313" key="11">
    <source>
        <dbReference type="EMBL" id="MBV0925253.1"/>
    </source>
</evidence>
<evidence type="ECO:0000256" key="4">
    <source>
        <dbReference type="ARBA" id="ARBA00022692"/>
    </source>
</evidence>
<feature type="transmembrane region" description="Helical" evidence="9">
    <location>
        <begin position="494"/>
        <end position="512"/>
    </location>
</feature>
<accession>A0A8J7YEY9</accession>
<comment type="subunit">
    <text evidence="9">Part of the protein translocation apparatus. Forms a complex with SecF.</text>
</comment>
<dbReference type="GO" id="GO:0006605">
    <property type="term" value="P:protein targeting"/>
    <property type="evidence" value="ECO:0007669"/>
    <property type="project" value="UniProtKB-UniRule"/>
</dbReference>
<comment type="subcellular location">
    <subcellularLocation>
        <location evidence="1 9">Cell membrane</location>
        <topology evidence="1 9">Multi-pass membrane protein</topology>
    </subcellularLocation>
</comment>
<evidence type="ECO:0000259" key="10">
    <source>
        <dbReference type="Pfam" id="PF02355"/>
    </source>
</evidence>
<sequence length="528" mass="56160">MSAIRENWRIGALIVLLLVSAVALFVPGVPPGSNPAADNSSAAASEGMTNLQYGIELNGGTRIRAPVVGITAEGVDIPTNTTQRAQLEQSLADSLGVDRIDIQAVPRAEGGTVEVFSKNVSTSELRTALENQGYQPETVREGVTEQTREEMVEAIDQKISTSALSGGTVTQARTSERNYIAITAPDKDYEELRSILEDRGIVRMYAYYPAENGTYVRKAVLDQGADAIRGTGTINQQQTASGGESYTFSVTMEEGAAEAFAREMAAAGFGNGGFCNPQQAQARGQPVECLQVTYEDEVVFNGSVQPGLGSSFADGSFAENPTLTIEVPSREKAQQVKLSLDAGQLPAPLNFDPQVTQTRSLEPALADQFKTNSLITGLLAVVAVSLVVYGRYGRAEVALPMIVTALSEVFILLGFVAFVQYPLNLSHLAGFIAVIGTGVDDLIIIADEILQQGKVETGRVFQNRFRKAFWVIGAAAATTIVAMSPLMVLSLGDLSGFAIITIVGVLIGVLVTRPAYGDILRALVIDED</sequence>
<feature type="domain" description="Protein export membrane protein SecD/SecF C-terminal" evidence="10">
    <location>
        <begin position="352"/>
        <end position="511"/>
    </location>
</feature>
<dbReference type="InterPro" id="IPR024912">
    <property type="entry name" value="SecD_arc"/>
</dbReference>